<feature type="compositionally biased region" description="Basic and acidic residues" evidence="6">
    <location>
        <begin position="159"/>
        <end position="169"/>
    </location>
</feature>
<evidence type="ECO:0000259" key="7">
    <source>
        <dbReference type="SMART" id="SM00385"/>
    </source>
</evidence>
<keyword evidence="9" id="KW-1185">Reference proteome</keyword>
<organism evidence="8 9">
    <name type="scientific">Felis catus</name>
    <name type="common">Cat</name>
    <name type="synonym">Felis silvestris catus</name>
    <dbReference type="NCBI Taxonomy" id="9685"/>
    <lineage>
        <taxon>Eukaryota</taxon>
        <taxon>Metazoa</taxon>
        <taxon>Chordata</taxon>
        <taxon>Craniata</taxon>
        <taxon>Vertebrata</taxon>
        <taxon>Euteleostomi</taxon>
        <taxon>Mammalia</taxon>
        <taxon>Eutheria</taxon>
        <taxon>Laurasiatheria</taxon>
        <taxon>Carnivora</taxon>
        <taxon>Feliformia</taxon>
        <taxon>Felidae</taxon>
        <taxon>Felinae</taxon>
        <taxon>Felis</taxon>
    </lineage>
</organism>
<comment type="similarity">
    <text evidence="1">Belongs to the cyclin family. Cyclin-like FAM58 subfamily.</text>
</comment>
<evidence type="ECO:0000256" key="2">
    <source>
        <dbReference type="ARBA" id="ARBA00019501"/>
    </source>
</evidence>
<dbReference type="Pfam" id="PF00134">
    <property type="entry name" value="Cyclin_N"/>
    <property type="match status" value="1"/>
</dbReference>
<evidence type="ECO:0000313" key="8">
    <source>
        <dbReference type="Ensembl" id="ENSFCTP00005000865.1"/>
    </source>
</evidence>
<dbReference type="Gene3D" id="1.10.472.10">
    <property type="entry name" value="Cyclin-like"/>
    <property type="match status" value="2"/>
</dbReference>
<dbReference type="InterPro" id="IPR048055">
    <property type="entry name" value="Cyclin-Q_first_cyclin_box"/>
</dbReference>
<protein>
    <recommendedName>
        <fullName evidence="2">Cyclin-Q</fullName>
    </recommendedName>
    <alternativeName>
        <fullName evidence="4">Cyclin-related protein FAM58A</fullName>
    </alternativeName>
</protein>
<dbReference type="SUPFAM" id="SSF47954">
    <property type="entry name" value="Cyclin-like"/>
    <property type="match status" value="2"/>
</dbReference>
<feature type="domain" description="Cyclin-like" evidence="7">
    <location>
        <begin position="180"/>
        <end position="278"/>
    </location>
</feature>
<evidence type="ECO:0000256" key="3">
    <source>
        <dbReference type="ARBA" id="ARBA00023127"/>
    </source>
</evidence>
<keyword evidence="3 5" id="KW-0195">Cyclin</keyword>
<dbReference type="CDD" id="cd20535">
    <property type="entry name" value="CYCLIN_CCNM_CCNQ_rpt2"/>
    <property type="match status" value="1"/>
</dbReference>
<dbReference type="InterPro" id="IPR013763">
    <property type="entry name" value="Cyclin-like_dom"/>
</dbReference>
<dbReference type="CDD" id="cd20534">
    <property type="entry name" value="CYCLIN_CCNM_CCNQ_rpt1"/>
    <property type="match status" value="1"/>
</dbReference>
<gene>
    <name evidence="8" type="primary">CCNQ</name>
</gene>
<sequence length="396" mass="42263">MPGGARDLAKWPSGSRAARALGVRLPGAGLEALGGGILGSQGRGVSALGRGTWCSGTGRAPASLPAGPACAPAPAPARGLAVISTPSPGEGGLLPGDGPGRAGAGWPGRDGTGRPRGSRGPPGPGRRARGPLLLTAGGSGAAGRGLMEAFGPDSGGAGDKARGAEGRPAPEARVHFRVTRFIMEAGVKLGMQSIAVATACTIYHKFFCEINLDAYDPYLVAMSALYLAGKVEEQHLRTRDIINVSNRYFHPGSEPLELDSRFWALRDSIVQCELLMLRVLRFQVSFQHPHKYLLHYLVSLKNWLNRYSWQRTPISVTAWALLRDSYHGGLCLRFRAQHIAVAVLHLALQAYGVEVPAEAEAEKPWWQVFSDDLTKPIIDNIVSDLIQIYTMDTEIP</sequence>
<dbReference type="Proteomes" id="UP000823872">
    <property type="component" value="Chromosome X"/>
</dbReference>
<dbReference type="GeneTree" id="ENSGT00940000155445"/>
<dbReference type="InterPro" id="IPR048053">
    <property type="entry name" value="Cyclin-Q_second_cyclin_box"/>
</dbReference>
<evidence type="ECO:0000256" key="4">
    <source>
        <dbReference type="ARBA" id="ARBA00032419"/>
    </source>
</evidence>
<feature type="compositionally biased region" description="Gly residues" evidence="6">
    <location>
        <begin position="89"/>
        <end position="110"/>
    </location>
</feature>
<dbReference type="InterPro" id="IPR036915">
    <property type="entry name" value="Cyclin-like_sf"/>
</dbReference>
<evidence type="ECO:0000256" key="6">
    <source>
        <dbReference type="SAM" id="MobiDB-lite"/>
    </source>
</evidence>
<reference evidence="8" key="3">
    <citation type="submission" date="2025-09" db="UniProtKB">
        <authorList>
            <consortium name="Ensembl"/>
        </authorList>
    </citation>
    <scope>IDENTIFICATION</scope>
    <source>
        <strain evidence="8">breed Abyssinian</strain>
    </source>
</reference>
<dbReference type="InterPro" id="IPR043198">
    <property type="entry name" value="Cyclin/Ssn8"/>
</dbReference>
<feature type="region of interest" description="Disordered" evidence="6">
    <location>
        <begin position="81"/>
        <end position="169"/>
    </location>
</feature>
<dbReference type="PANTHER" id="PTHR10026">
    <property type="entry name" value="CYCLIN"/>
    <property type="match status" value="1"/>
</dbReference>
<evidence type="ECO:0000256" key="1">
    <source>
        <dbReference type="ARBA" id="ARBA00010390"/>
    </source>
</evidence>
<dbReference type="SMART" id="SM00385">
    <property type="entry name" value="CYCLIN"/>
    <property type="match status" value="1"/>
</dbReference>
<name>A0ABI7VRS0_FELCA</name>
<evidence type="ECO:0000313" key="9">
    <source>
        <dbReference type="Proteomes" id="UP000823872"/>
    </source>
</evidence>
<proteinExistence type="inferred from homology"/>
<dbReference type="InterPro" id="IPR006671">
    <property type="entry name" value="Cyclin_N"/>
</dbReference>
<dbReference type="Ensembl" id="ENSFCTT00005001715.1">
    <property type="protein sequence ID" value="ENSFCTP00005000865.1"/>
    <property type="gene ID" value="ENSFCTG00005000656.1"/>
</dbReference>
<evidence type="ECO:0000256" key="5">
    <source>
        <dbReference type="RuleBase" id="RU000383"/>
    </source>
</evidence>
<reference evidence="8" key="2">
    <citation type="submission" date="2025-08" db="UniProtKB">
        <authorList>
            <consortium name="Ensembl"/>
        </authorList>
    </citation>
    <scope>IDENTIFICATION</scope>
    <source>
        <strain evidence="8">breed Abyssinian</strain>
    </source>
</reference>
<accession>A0ABI7VRS0</accession>
<reference evidence="8 9" key="1">
    <citation type="submission" date="2021-02" db="EMBL/GenBank/DDBJ databases">
        <title>Safari Cat Assemblies.</title>
        <authorList>
            <person name="Bredemeyer K.R."/>
            <person name="Murphy W.J."/>
        </authorList>
    </citation>
    <scope>NUCLEOTIDE SEQUENCE [LARGE SCALE GENOMIC DNA]</scope>
</reference>